<reference evidence="3" key="1">
    <citation type="submission" date="2013-09" db="EMBL/GenBank/DDBJ databases">
        <title>Corchorus olitorius genome sequencing.</title>
        <authorList>
            <person name="Alam M."/>
            <person name="Haque M.S."/>
            <person name="Islam M.S."/>
            <person name="Emdad E.M."/>
            <person name="Islam M.M."/>
            <person name="Ahmed B."/>
            <person name="Halim A."/>
            <person name="Hossen Q.M.M."/>
            <person name="Hossain M.Z."/>
            <person name="Ahmed R."/>
            <person name="Khan M.M."/>
            <person name="Islam R."/>
            <person name="Rashid M.M."/>
            <person name="Khan S.A."/>
            <person name="Rahman M.S."/>
            <person name="Alam M."/>
            <person name="Yahiya A.S."/>
            <person name="Khan M.S."/>
            <person name="Azam M.S."/>
            <person name="Haque T."/>
            <person name="Lashkar M.Z.H."/>
            <person name="Akhand A.I."/>
            <person name="Morshed G."/>
            <person name="Roy S."/>
            <person name="Uddin K.S."/>
            <person name="Rabeya T."/>
            <person name="Hossain A.S."/>
            <person name="Chowdhury A."/>
            <person name="Snigdha A.R."/>
            <person name="Mortoza M.S."/>
            <person name="Matin S.A."/>
            <person name="Hoque S.M.E."/>
            <person name="Islam M.K."/>
            <person name="Roy D.K."/>
            <person name="Haider R."/>
            <person name="Moosa M.M."/>
            <person name="Elias S.M."/>
            <person name="Hasan A.M."/>
            <person name="Jahan S."/>
            <person name="Shafiuddin M."/>
            <person name="Mahmood N."/>
            <person name="Shommy N.S."/>
        </authorList>
    </citation>
    <scope>NUCLEOTIDE SEQUENCE [LARGE SCALE GENOMIC DNA]</scope>
    <source>
        <strain evidence="3">cv. O-4</strain>
    </source>
</reference>
<feature type="compositionally biased region" description="Basic and acidic residues" evidence="1">
    <location>
        <begin position="69"/>
        <end position="87"/>
    </location>
</feature>
<dbReference type="Proteomes" id="UP000187203">
    <property type="component" value="Unassembled WGS sequence"/>
</dbReference>
<dbReference type="EMBL" id="AWUE01012777">
    <property type="protein sequence ID" value="OMP08353.1"/>
    <property type="molecule type" value="Genomic_DNA"/>
</dbReference>
<feature type="compositionally biased region" description="Basic and acidic residues" evidence="1">
    <location>
        <begin position="46"/>
        <end position="58"/>
    </location>
</feature>
<organism evidence="2 3">
    <name type="scientific">Corchorus olitorius</name>
    <dbReference type="NCBI Taxonomy" id="93759"/>
    <lineage>
        <taxon>Eukaryota</taxon>
        <taxon>Viridiplantae</taxon>
        <taxon>Streptophyta</taxon>
        <taxon>Embryophyta</taxon>
        <taxon>Tracheophyta</taxon>
        <taxon>Spermatophyta</taxon>
        <taxon>Magnoliopsida</taxon>
        <taxon>eudicotyledons</taxon>
        <taxon>Gunneridae</taxon>
        <taxon>Pentapetalae</taxon>
        <taxon>rosids</taxon>
        <taxon>malvids</taxon>
        <taxon>Malvales</taxon>
        <taxon>Malvaceae</taxon>
        <taxon>Grewioideae</taxon>
        <taxon>Apeibeae</taxon>
        <taxon>Corchorus</taxon>
    </lineage>
</organism>
<dbReference type="OrthoDB" id="10293057at2759"/>
<evidence type="ECO:0000256" key="1">
    <source>
        <dbReference type="SAM" id="MobiDB-lite"/>
    </source>
</evidence>
<evidence type="ECO:0000313" key="2">
    <source>
        <dbReference type="EMBL" id="OMP08353.1"/>
    </source>
</evidence>
<dbReference type="AlphaFoldDB" id="A0A1R3KMN5"/>
<sequence>MTTGTTFLEEQVALHAKSVEALTMSLKEKDDHIAFLMVNLVEKKKSTVEERDPTHGEEVAGNQRPPVAEPKRIKDAHKGGKVSEDGGSKQSMAVDAKPLKVSNKKAQDVKSSTS</sequence>
<evidence type="ECO:0000313" key="3">
    <source>
        <dbReference type="Proteomes" id="UP000187203"/>
    </source>
</evidence>
<keyword evidence="3" id="KW-1185">Reference proteome</keyword>
<feature type="region of interest" description="Disordered" evidence="1">
    <location>
        <begin position="46"/>
        <end position="114"/>
    </location>
</feature>
<gene>
    <name evidence="2" type="ORF">COLO4_06558</name>
</gene>
<protein>
    <submittedName>
        <fullName evidence="2">Uncharacterized protein</fullName>
    </submittedName>
</protein>
<comment type="caution">
    <text evidence="2">The sequence shown here is derived from an EMBL/GenBank/DDBJ whole genome shotgun (WGS) entry which is preliminary data.</text>
</comment>
<accession>A0A1R3KMN5</accession>
<proteinExistence type="predicted"/>
<name>A0A1R3KMN5_9ROSI</name>